<organism evidence="2">
    <name type="scientific">Anguilla anguilla</name>
    <name type="common">European freshwater eel</name>
    <name type="synonym">Muraena anguilla</name>
    <dbReference type="NCBI Taxonomy" id="7936"/>
    <lineage>
        <taxon>Eukaryota</taxon>
        <taxon>Metazoa</taxon>
        <taxon>Chordata</taxon>
        <taxon>Craniata</taxon>
        <taxon>Vertebrata</taxon>
        <taxon>Euteleostomi</taxon>
        <taxon>Actinopterygii</taxon>
        <taxon>Neopterygii</taxon>
        <taxon>Teleostei</taxon>
        <taxon>Anguilliformes</taxon>
        <taxon>Anguillidae</taxon>
        <taxon>Anguilla</taxon>
    </lineage>
</organism>
<keyword evidence="1" id="KW-1133">Transmembrane helix</keyword>
<accession>A0A0E9QLR4</accession>
<evidence type="ECO:0000313" key="2">
    <source>
        <dbReference type="EMBL" id="JAH17836.1"/>
    </source>
</evidence>
<name>A0A0E9QLR4_ANGAN</name>
<sequence>MWNCSLRLMQMEYFSLAPGFVVLWSAINLFVSTCVGRHNRGCVNRKIWRWASSVPNVFSFKQTRFYLKHWHLVSFWWTYCMVPHIRLHQQKTQKQEIKLN</sequence>
<reference evidence="2" key="2">
    <citation type="journal article" date="2015" name="Fish Shellfish Immunol.">
        <title>Early steps in the European eel (Anguilla anguilla)-Vibrio vulnificus interaction in the gills: Role of the RtxA13 toxin.</title>
        <authorList>
            <person name="Callol A."/>
            <person name="Pajuelo D."/>
            <person name="Ebbesson L."/>
            <person name="Teles M."/>
            <person name="MacKenzie S."/>
            <person name="Amaro C."/>
        </authorList>
    </citation>
    <scope>NUCLEOTIDE SEQUENCE</scope>
</reference>
<evidence type="ECO:0000256" key="1">
    <source>
        <dbReference type="SAM" id="Phobius"/>
    </source>
</evidence>
<reference evidence="2" key="1">
    <citation type="submission" date="2014-11" db="EMBL/GenBank/DDBJ databases">
        <authorList>
            <person name="Amaro Gonzalez C."/>
        </authorList>
    </citation>
    <scope>NUCLEOTIDE SEQUENCE</scope>
</reference>
<keyword evidence="1" id="KW-0472">Membrane</keyword>
<protein>
    <submittedName>
        <fullName evidence="2">Uncharacterized protein</fullName>
    </submittedName>
</protein>
<keyword evidence="1" id="KW-0812">Transmembrane</keyword>
<dbReference type="AlphaFoldDB" id="A0A0E9QLR4"/>
<feature type="transmembrane region" description="Helical" evidence="1">
    <location>
        <begin position="16"/>
        <end position="36"/>
    </location>
</feature>
<proteinExistence type="predicted"/>
<dbReference type="EMBL" id="GBXM01090741">
    <property type="protein sequence ID" value="JAH17836.1"/>
    <property type="molecule type" value="Transcribed_RNA"/>
</dbReference>